<dbReference type="AlphaFoldDB" id="A0A942DVY6"/>
<protein>
    <submittedName>
        <fullName evidence="2">Uncharacterized protein</fullName>
    </submittedName>
</protein>
<evidence type="ECO:0000313" key="2">
    <source>
        <dbReference type="EMBL" id="MBS3647878.1"/>
    </source>
</evidence>
<gene>
    <name evidence="2" type="ORF">KEU06_04450</name>
</gene>
<keyword evidence="3" id="KW-1185">Reference proteome</keyword>
<name>A0A942DVY6_9HYPH</name>
<keyword evidence="1" id="KW-0732">Signal</keyword>
<dbReference type="EMBL" id="JAGWCR010000002">
    <property type="protein sequence ID" value="MBS3647878.1"/>
    <property type="molecule type" value="Genomic_DNA"/>
</dbReference>
<accession>A0A942DVY6</accession>
<sequence length="115" mass="12036">MRLVETVLSASFIGALLAAAALSPASAQSRDYVYADTFGNLIIESAAGYKRILVGRAEDAERAFGHMPDRGADPAPGASMAPPADCFRPAFLVKGRGYMYGFDQGVIPPLGAPCL</sequence>
<feature type="signal peptide" evidence="1">
    <location>
        <begin position="1"/>
        <end position="27"/>
    </location>
</feature>
<comment type="caution">
    <text evidence="2">The sequence shown here is derived from an EMBL/GenBank/DDBJ whole genome shotgun (WGS) entry which is preliminary data.</text>
</comment>
<dbReference type="RefSeq" id="WP_188253441.1">
    <property type="nucleotide sequence ID" value="NZ_JABVCF010000002.1"/>
</dbReference>
<organism evidence="2 3">
    <name type="scientific">Pseudaminobacter soli</name>
    <name type="common">ex Zhang et al. 2022</name>
    <dbReference type="NCBI Taxonomy" id="2831468"/>
    <lineage>
        <taxon>Bacteria</taxon>
        <taxon>Pseudomonadati</taxon>
        <taxon>Pseudomonadota</taxon>
        <taxon>Alphaproteobacteria</taxon>
        <taxon>Hyphomicrobiales</taxon>
        <taxon>Phyllobacteriaceae</taxon>
        <taxon>Pseudaminobacter</taxon>
    </lineage>
</organism>
<evidence type="ECO:0000313" key="3">
    <source>
        <dbReference type="Proteomes" id="UP000680348"/>
    </source>
</evidence>
<evidence type="ECO:0000256" key="1">
    <source>
        <dbReference type="SAM" id="SignalP"/>
    </source>
</evidence>
<dbReference type="Proteomes" id="UP000680348">
    <property type="component" value="Unassembled WGS sequence"/>
</dbReference>
<feature type="chain" id="PRO_5036722929" evidence="1">
    <location>
        <begin position="28"/>
        <end position="115"/>
    </location>
</feature>
<proteinExistence type="predicted"/>
<reference evidence="2" key="1">
    <citation type="submission" date="2021-04" db="EMBL/GenBank/DDBJ databases">
        <title>Pseudaminobacter soli sp. nov., isolated from paddy soil contaminated by heavy metals.</title>
        <authorList>
            <person name="Zhang K."/>
        </authorList>
    </citation>
    <scope>NUCLEOTIDE SEQUENCE</scope>
    <source>
        <strain evidence="2">19-2017</strain>
    </source>
</reference>